<protein>
    <recommendedName>
        <fullName evidence="4">Stage III sporulation protein AD</fullName>
    </recommendedName>
</protein>
<name>A0ABR8PF49_9BACL</name>
<reference evidence="2 3" key="1">
    <citation type="submission" date="2020-08" db="EMBL/GenBank/DDBJ databases">
        <title>A Genomic Blueprint of the Chicken Gut Microbiome.</title>
        <authorList>
            <person name="Gilroy R."/>
            <person name="Ravi A."/>
            <person name="Getino M."/>
            <person name="Pursley I."/>
            <person name="Horton D.L."/>
            <person name="Alikhan N.-F."/>
            <person name="Baker D."/>
            <person name="Gharbi K."/>
            <person name="Hall N."/>
            <person name="Watson M."/>
            <person name="Adriaenssens E.M."/>
            <person name="Foster-Nyarko E."/>
            <person name="Jarju S."/>
            <person name="Secka A."/>
            <person name="Antonio M."/>
            <person name="Oren A."/>
            <person name="Chaudhuri R."/>
            <person name="La Ragione R.M."/>
            <person name="Hildebrand F."/>
            <person name="Pallen M.J."/>
        </authorList>
    </citation>
    <scope>NUCLEOTIDE SEQUENCE [LARGE SCALE GENOMIC DNA]</scope>
    <source>
        <strain evidence="2 3">Sa3CUA8</strain>
    </source>
</reference>
<sequence length="132" mass="14923">MAFFGDVMALLFQLLAVFLLLLIIRYAVPQLHPILYSALFLFVLAYVMMTVLIPFIKKLSDIFHGVPEPYGRLLLISAFLFFISESITQHLSESGYPSFANLAQFVVKIAILSFWLPELVNLIQTLTALITP</sequence>
<dbReference type="RefSeq" id="WP_191687966.1">
    <property type="nucleotide sequence ID" value="NZ_JACSQY010000001.1"/>
</dbReference>
<keyword evidence="1" id="KW-0472">Membrane</keyword>
<comment type="caution">
    <text evidence="2">The sequence shown here is derived from an EMBL/GenBank/DDBJ whole genome shotgun (WGS) entry which is preliminary data.</text>
</comment>
<proteinExistence type="predicted"/>
<organism evidence="2 3">
    <name type="scientific">Sporosarcina gallistercoris</name>
    <dbReference type="NCBI Taxonomy" id="2762245"/>
    <lineage>
        <taxon>Bacteria</taxon>
        <taxon>Bacillati</taxon>
        <taxon>Bacillota</taxon>
        <taxon>Bacilli</taxon>
        <taxon>Bacillales</taxon>
        <taxon>Caryophanaceae</taxon>
        <taxon>Sporosarcina</taxon>
    </lineage>
</organism>
<keyword evidence="1" id="KW-1133">Transmembrane helix</keyword>
<feature type="transmembrane region" description="Helical" evidence="1">
    <location>
        <begin position="98"/>
        <end position="116"/>
    </location>
</feature>
<keyword evidence="3" id="KW-1185">Reference proteome</keyword>
<dbReference type="Proteomes" id="UP000659496">
    <property type="component" value="Unassembled WGS sequence"/>
</dbReference>
<feature type="transmembrane region" description="Helical" evidence="1">
    <location>
        <begin position="34"/>
        <end position="53"/>
    </location>
</feature>
<accession>A0ABR8PF49</accession>
<feature type="transmembrane region" description="Helical" evidence="1">
    <location>
        <begin position="73"/>
        <end position="92"/>
    </location>
</feature>
<evidence type="ECO:0000256" key="1">
    <source>
        <dbReference type="SAM" id="Phobius"/>
    </source>
</evidence>
<evidence type="ECO:0008006" key="4">
    <source>
        <dbReference type="Google" id="ProtNLM"/>
    </source>
</evidence>
<gene>
    <name evidence="2" type="ORF">H9659_00450</name>
</gene>
<keyword evidence="1" id="KW-0812">Transmembrane</keyword>
<feature type="transmembrane region" description="Helical" evidence="1">
    <location>
        <begin position="7"/>
        <end position="28"/>
    </location>
</feature>
<dbReference type="EMBL" id="JACSQY010000001">
    <property type="protein sequence ID" value="MBD7906797.1"/>
    <property type="molecule type" value="Genomic_DNA"/>
</dbReference>
<evidence type="ECO:0000313" key="3">
    <source>
        <dbReference type="Proteomes" id="UP000659496"/>
    </source>
</evidence>
<evidence type="ECO:0000313" key="2">
    <source>
        <dbReference type="EMBL" id="MBD7906797.1"/>
    </source>
</evidence>